<evidence type="ECO:0000313" key="2">
    <source>
        <dbReference type="EMBL" id="PKV78030.1"/>
    </source>
</evidence>
<dbReference type="InterPro" id="IPR025058">
    <property type="entry name" value="DUF3995"/>
</dbReference>
<name>A0A2N3V8S1_9NOCA</name>
<keyword evidence="1" id="KW-0472">Membrane</keyword>
<feature type="transmembrane region" description="Helical" evidence="1">
    <location>
        <begin position="51"/>
        <end position="72"/>
    </location>
</feature>
<evidence type="ECO:0000313" key="3">
    <source>
        <dbReference type="Proteomes" id="UP000233766"/>
    </source>
</evidence>
<evidence type="ECO:0000256" key="1">
    <source>
        <dbReference type="SAM" id="Phobius"/>
    </source>
</evidence>
<keyword evidence="1" id="KW-1133">Transmembrane helix</keyword>
<organism evidence="2 3">
    <name type="scientific">Nocardia fluminea</name>
    <dbReference type="NCBI Taxonomy" id="134984"/>
    <lineage>
        <taxon>Bacteria</taxon>
        <taxon>Bacillati</taxon>
        <taxon>Actinomycetota</taxon>
        <taxon>Actinomycetes</taxon>
        <taxon>Mycobacteriales</taxon>
        <taxon>Nocardiaceae</taxon>
        <taxon>Nocardia</taxon>
    </lineage>
</organism>
<feature type="transmembrane region" description="Helical" evidence="1">
    <location>
        <begin position="126"/>
        <end position="143"/>
    </location>
</feature>
<gene>
    <name evidence="2" type="ORF">ATK86_2384</name>
</gene>
<dbReference type="AlphaFoldDB" id="A0A2N3V8S1"/>
<dbReference type="EMBL" id="PJMW01000002">
    <property type="protein sequence ID" value="PKV78030.1"/>
    <property type="molecule type" value="Genomic_DNA"/>
</dbReference>
<dbReference type="Proteomes" id="UP000233766">
    <property type="component" value="Unassembled WGS sequence"/>
</dbReference>
<protein>
    <submittedName>
        <fullName evidence="2">Uncharacterized protein DUF3995</fullName>
    </submittedName>
</protein>
<dbReference type="OrthoDB" id="3873944at2"/>
<keyword evidence="1" id="KW-0812">Transmembrane</keyword>
<reference evidence="2 3" key="1">
    <citation type="submission" date="2017-12" db="EMBL/GenBank/DDBJ databases">
        <title>Sequencing the genomes of 1000 Actinobacteria strains.</title>
        <authorList>
            <person name="Klenk H.-P."/>
        </authorList>
    </citation>
    <scope>NUCLEOTIDE SEQUENCE [LARGE SCALE GENOMIC DNA]</scope>
    <source>
        <strain evidence="2 3">DSM 44489</strain>
    </source>
</reference>
<comment type="caution">
    <text evidence="2">The sequence shown here is derived from an EMBL/GenBank/DDBJ whole genome shotgun (WGS) entry which is preliminary data.</text>
</comment>
<dbReference type="Pfam" id="PF13160">
    <property type="entry name" value="DUF3995"/>
    <property type="match status" value="1"/>
</dbReference>
<keyword evidence="3" id="KW-1185">Reference proteome</keyword>
<dbReference type="RefSeq" id="WP_101464553.1">
    <property type="nucleotide sequence ID" value="NZ_PJMW01000002.1"/>
</dbReference>
<sequence>MSAIAATTAVLLTGAGLLHALWTVSPWPWKTQLDLAHAAMGWTGDEPPGRWFVPACLAVTAALTAASYALLLRAGVWDSPFPDWMVTVAVWTVAGVLLARGASGLLDPSSGSADAPAVYRRLNKRVYAPLCLVLGGLTTVVAVS</sequence>
<proteinExistence type="predicted"/>
<feature type="transmembrane region" description="Helical" evidence="1">
    <location>
        <begin position="84"/>
        <end position="106"/>
    </location>
</feature>
<accession>A0A2N3V8S1</accession>